<dbReference type="FunFam" id="1.20.5.170:FF:000021">
    <property type="entry name" value="Cyclic AMP-dependent transcription factor ATF-4"/>
    <property type="match status" value="1"/>
</dbReference>
<dbReference type="EMBL" id="SCEB01214899">
    <property type="protein sequence ID" value="RXM32382.1"/>
    <property type="molecule type" value="Genomic_DNA"/>
</dbReference>
<dbReference type="Pfam" id="PF00170">
    <property type="entry name" value="bZIP_1"/>
    <property type="match status" value="1"/>
</dbReference>
<feature type="compositionally biased region" description="Polar residues" evidence="16">
    <location>
        <begin position="677"/>
        <end position="690"/>
    </location>
</feature>
<accession>A0A444UB46</accession>
<dbReference type="PANTHER" id="PTHR14493">
    <property type="entry name" value="UNKEMPT FAMILY MEMBER"/>
    <property type="match status" value="1"/>
</dbReference>
<dbReference type="Gene3D" id="1.20.5.170">
    <property type="match status" value="1"/>
</dbReference>
<keyword evidence="10" id="KW-0805">Transcription regulation</keyword>
<keyword evidence="12" id="KW-0804">Transcription</keyword>
<dbReference type="PROSITE" id="PS50103">
    <property type="entry name" value="ZF_C3H1"/>
    <property type="match status" value="5"/>
</dbReference>
<dbReference type="InterPro" id="IPR004827">
    <property type="entry name" value="bZIP"/>
</dbReference>
<keyword evidence="8 14" id="KW-0863">Zinc-finger</keyword>
<protein>
    <submittedName>
        <fullName evidence="19">RING finger protein unkempt-like</fullName>
    </submittedName>
</protein>
<evidence type="ECO:0000313" key="20">
    <source>
        <dbReference type="Proteomes" id="UP000289886"/>
    </source>
</evidence>
<sequence>MPSVSKTAASASAQTEKPTHYTYLKEFRTEQCPLFLQHKCTQHRPYTCFHWHFLNQRRRRPIRRRDGTFNYSPDVYCTKYDETTGICPDGDDCPYLHRTTGDTERKYHLRYYKTGTCIHETDARGHCVKNGLHCAFAHGPHDLRPPVYDIRELQAQEALQNGQLGAGEGIPDLQPGVLASQAMIEKTLSEDPRWQDTNFVLANYKTEQCTKPPRLCRQGYACPHYHNSRDRRRNPRKFKYRSTPCPNVKHGDEWGEPSKCDSGDHCQYCHSRTEQQFHPEIYKSTKCNDMRQTGYCPRGPFCAFAHVERIPSTEETMSSLLTVMQSGSQSKTGSQHYTDGTVNDYVNSTTNNGQTGNIYKSTKCNDMRQTGYCPRGPFCAFAHVERIPSTEETMSSLLTVMQSGSQSKTGSQHYTDGTVNDYVNSTTNNGQTGNVSCSSSPTVTSSSGSNSSLSPIGPMSRPKCFTNGSLCSESTTSNVSSPTSNYPKAPGFEREDQAKNMKSHPLDSNPKLNDQEKQNLISVFSVANPLASSITSSITSSLASSIGSDNSSPTALSTMNAKATPFYPGSNTVESVIGSALDLNFSDINVAFLDKELEEQENGDLGLRNQRLLGGSAPVNIPGSFARSSLHCSSSLSASPLSSLSQSLSQSLLSSAMAPHQQQPQPAKSEHGLLGTSAGSSQNSLAPGTSTADLARLQKELDEAKRKMKQWEDSWQQVKQACNAWQTEAQEAKDQAKSAEAERLLAFQKKDDAKRKLKNLQEDFDAMCRSPSMPLLRSYGDIDKVPLPKLHSIQRQLRADLDLIDGVCNGFYTFFSHHTAGMDRADALRMESLYPELVSLTAEPELLGQGVAGAGPLSLLSVLKEEEEEEEDGGGFALPEHSLLHPHNTCISEMDWMGEDMDIHLLDTLIEDTPVISPALLRAVERTSKLLPAPRGLLETEAEAACLGLSSTTDQVAPYTPPLSPRLPGGIAGSTPVTNYPNDTAELTGSQLPDTEEIKAIRSSSLFLIHGLLVPIRDSSVLTPEPVTVTPVGTEPSPETGGSLLRLQNVASARSSLGRKFKKKEQNKNAATRYRQKKRAERGLMESECCELESRNRELREKTDSIESEIQCLKELLEEIQKTRTSRESVGAPAPANQTGHQKAPA</sequence>
<reference evidence="19 20" key="1">
    <citation type="submission" date="2019-01" db="EMBL/GenBank/DDBJ databases">
        <title>Draft Genome and Complete Hox-Cluster Characterization of the Sterlet Sturgeon (Acipenser ruthenus).</title>
        <authorList>
            <person name="Wei Q."/>
        </authorList>
    </citation>
    <scope>NUCLEOTIDE SEQUENCE [LARGE SCALE GENOMIC DNA]</scope>
    <source>
        <strain evidence="19">WHYD16114868_AA</strain>
        <tissue evidence="19">Blood</tissue>
    </source>
</reference>
<dbReference type="PROSITE" id="PS50217">
    <property type="entry name" value="BZIP"/>
    <property type="match status" value="1"/>
</dbReference>
<evidence type="ECO:0000256" key="15">
    <source>
        <dbReference type="SAM" id="Coils"/>
    </source>
</evidence>
<dbReference type="Gene3D" id="4.10.1000.10">
    <property type="entry name" value="Zinc finger, CCCH-type"/>
    <property type="match status" value="1"/>
</dbReference>
<evidence type="ECO:0000256" key="9">
    <source>
        <dbReference type="ARBA" id="ARBA00022833"/>
    </source>
</evidence>
<feature type="compositionally biased region" description="Polar residues" evidence="16">
    <location>
        <begin position="402"/>
        <end position="433"/>
    </location>
</feature>
<comment type="similarity">
    <text evidence="3">Belongs to the bZIP family.</text>
</comment>
<keyword evidence="15" id="KW-0175">Coiled coil</keyword>
<feature type="compositionally biased region" description="Low complexity" evidence="16">
    <location>
        <begin position="434"/>
        <end position="455"/>
    </location>
</feature>
<dbReference type="SUPFAM" id="SSF90229">
    <property type="entry name" value="CCCH zinc finger"/>
    <property type="match status" value="2"/>
</dbReference>
<dbReference type="GO" id="GO:0042981">
    <property type="term" value="P:regulation of apoptotic process"/>
    <property type="evidence" value="ECO:0007669"/>
    <property type="project" value="UniProtKB-ARBA"/>
</dbReference>
<evidence type="ECO:0000256" key="16">
    <source>
        <dbReference type="SAM" id="MobiDB-lite"/>
    </source>
</evidence>
<evidence type="ECO:0000256" key="4">
    <source>
        <dbReference type="ARBA" id="ARBA00008808"/>
    </source>
</evidence>
<feature type="zinc finger region" description="C3H1-type" evidence="14">
    <location>
        <begin position="239"/>
        <end position="273"/>
    </location>
</feature>
<evidence type="ECO:0000256" key="14">
    <source>
        <dbReference type="PROSITE-ProRule" id="PRU00723"/>
    </source>
</evidence>
<keyword evidence="9 14" id="KW-0862">Zinc</keyword>
<feature type="region of interest" description="Disordered" evidence="16">
    <location>
        <begin position="1054"/>
        <end position="1082"/>
    </location>
</feature>
<feature type="domain" description="C3H1-type" evidence="17">
    <location>
        <begin position="71"/>
        <end position="100"/>
    </location>
</feature>
<evidence type="ECO:0000256" key="6">
    <source>
        <dbReference type="ARBA" id="ARBA00022723"/>
    </source>
</evidence>
<dbReference type="AlphaFoldDB" id="A0A444UB46"/>
<feature type="coiled-coil region" evidence="15">
    <location>
        <begin position="1096"/>
        <end position="1123"/>
    </location>
</feature>
<dbReference type="GO" id="GO:0008270">
    <property type="term" value="F:zinc ion binding"/>
    <property type="evidence" value="ECO:0007669"/>
    <property type="project" value="UniProtKB-KW"/>
</dbReference>
<dbReference type="GO" id="GO:0003700">
    <property type="term" value="F:DNA-binding transcription factor activity"/>
    <property type="evidence" value="ECO:0007669"/>
    <property type="project" value="InterPro"/>
</dbReference>
<keyword evidence="7" id="KW-0677">Repeat</keyword>
<feature type="compositionally biased region" description="Low complexity" evidence="16">
    <location>
        <begin position="471"/>
        <end position="484"/>
    </location>
</feature>
<feature type="region of interest" description="Disordered" evidence="16">
    <location>
        <begin position="1123"/>
        <end position="1146"/>
    </location>
</feature>
<comment type="similarity">
    <text evidence="4">Belongs to the unkempt family.</text>
</comment>
<gene>
    <name evidence="19" type="ORF">EOD39_6166</name>
</gene>
<dbReference type="Pfam" id="PF00642">
    <property type="entry name" value="zf-CCCH"/>
    <property type="match status" value="2"/>
</dbReference>
<dbReference type="CDD" id="cd14692">
    <property type="entry name" value="bZIP_ATF4"/>
    <property type="match status" value="1"/>
</dbReference>
<feature type="zinc finger region" description="C3H1-type" evidence="14">
    <location>
        <begin position="71"/>
        <end position="100"/>
    </location>
</feature>
<feature type="zinc finger region" description="C3H1-type" evidence="14">
    <location>
        <begin position="111"/>
        <end position="141"/>
    </location>
</feature>
<feature type="region of interest" description="Disordered" evidence="16">
    <location>
        <begin position="402"/>
        <end position="459"/>
    </location>
</feature>
<keyword evidence="5" id="KW-0963">Cytoplasm</keyword>
<dbReference type="Pfam" id="PF25427">
    <property type="entry name" value="zf-CCCH_UNK"/>
    <property type="match status" value="1"/>
</dbReference>
<feature type="domain" description="C3H1-type" evidence="17">
    <location>
        <begin position="281"/>
        <end position="309"/>
    </location>
</feature>
<feature type="domain" description="C3H1-type" evidence="17">
    <location>
        <begin position="358"/>
        <end position="386"/>
    </location>
</feature>
<comment type="caution">
    <text evidence="19">The sequence shown here is derived from an EMBL/GenBank/DDBJ whole genome shotgun (WGS) entry which is preliminary data.</text>
</comment>
<proteinExistence type="inferred from homology"/>
<evidence type="ECO:0000259" key="17">
    <source>
        <dbReference type="PROSITE" id="PS50103"/>
    </source>
</evidence>
<dbReference type="Pfam" id="PF23261">
    <property type="entry name" value="zf-CCCH_11"/>
    <property type="match status" value="1"/>
</dbReference>
<dbReference type="PROSITE" id="PS00036">
    <property type="entry name" value="BZIP_BASIC"/>
    <property type="match status" value="1"/>
</dbReference>
<evidence type="ECO:0000259" key="18">
    <source>
        <dbReference type="PROSITE" id="PS50217"/>
    </source>
</evidence>
<keyword evidence="6 14" id="KW-0479">Metal-binding</keyword>
<keyword evidence="20" id="KW-1185">Reference proteome</keyword>
<evidence type="ECO:0000256" key="10">
    <source>
        <dbReference type="ARBA" id="ARBA00023015"/>
    </source>
</evidence>
<dbReference type="SMART" id="SM00338">
    <property type="entry name" value="BRLZ"/>
    <property type="match status" value="1"/>
</dbReference>
<evidence type="ECO:0000256" key="8">
    <source>
        <dbReference type="ARBA" id="ARBA00022771"/>
    </source>
</evidence>
<dbReference type="InterPro" id="IPR000571">
    <property type="entry name" value="Znf_CCCH"/>
</dbReference>
<feature type="domain" description="C3H1-type" evidence="17">
    <location>
        <begin position="111"/>
        <end position="141"/>
    </location>
</feature>
<evidence type="ECO:0000256" key="1">
    <source>
        <dbReference type="ARBA" id="ARBA00004123"/>
    </source>
</evidence>
<feature type="domain" description="BZIP" evidence="18">
    <location>
        <begin position="1059"/>
        <end position="1120"/>
    </location>
</feature>
<feature type="domain" description="C3H1-type" evidence="17">
    <location>
        <begin position="239"/>
        <end position="273"/>
    </location>
</feature>
<evidence type="ECO:0000256" key="11">
    <source>
        <dbReference type="ARBA" id="ARBA00023125"/>
    </source>
</evidence>
<dbReference type="InterPro" id="IPR045234">
    <property type="entry name" value="Unkempt-like"/>
</dbReference>
<dbReference type="InterPro" id="IPR057296">
    <property type="entry name" value="UNK_Znf_5"/>
</dbReference>
<evidence type="ECO:0000256" key="13">
    <source>
        <dbReference type="ARBA" id="ARBA00023242"/>
    </source>
</evidence>
<evidence type="ECO:0000256" key="7">
    <source>
        <dbReference type="ARBA" id="ARBA00022737"/>
    </source>
</evidence>
<dbReference type="InterPro" id="IPR057295">
    <property type="entry name" value="UNK_Znf_4"/>
</dbReference>
<dbReference type="Pfam" id="PF23035">
    <property type="entry name" value="zf-CCCH_UNK-like_4th"/>
    <property type="match status" value="1"/>
</dbReference>
<keyword evidence="11" id="KW-0238">DNA-binding</keyword>
<organism evidence="19 20">
    <name type="scientific">Acipenser ruthenus</name>
    <name type="common">Sterlet sturgeon</name>
    <dbReference type="NCBI Taxonomy" id="7906"/>
    <lineage>
        <taxon>Eukaryota</taxon>
        <taxon>Metazoa</taxon>
        <taxon>Chordata</taxon>
        <taxon>Craniata</taxon>
        <taxon>Vertebrata</taxon>
        <taxon>Euteleostomi</taxon>
        <taxon>Actinopterygii</taxon>
        <taxon>Chondrostei</taxon>
        <taxon>Acipenseriformes</taxon>
        <taxon>Acipenseridae</taxon>
        <taxon>Acipenser</taxon>
    </lineage>
</organism>
<dbReference type="GO" id="GO:0005737">
    <property type="term" value="C:cytoplasm"/>
    <property type="evidence" value="ECO:0007669"/>
    <property type="project" value="UniProtKB-SubCell"/>
</dbReference>
<evidence type="ECO:0000313" key="19">
    <source>
        <dbReference type="EMBL" id="RXM32382.1"/>
    </source>
</evidence>
<feature type="zinc finger region" description="C3H1-type" evidence="14">
    <location>
        <begin position="358"/>
        <end position="386"/>
    </location>
</feature>
<feature type="zinc finger region" description="C3H1-type" evidence="14">
    <location>
        <begin position="281"/>
        <end position="309"/>
    </location>
</feature>
<evidence type="ECO:0000256" key="5">
    <source>
        <dbReference type="ARBA" id="ARBA00022490"/>
    </source>
</evidence>
<comment type="subcellular location">
    <subcellularLocation>
        <location evidence="2">Cytoplasm</location>
    </subcellularLocation>
    <subcellularLocation>
        <location evidence="1">Nucleus</location>
    </subcellularLocation>
</comment>
<feature type="region of interest" description="Disordered" evidence="16">
    <location>
        <begin position="652"/>
        <end position="690"/>
    </location>
</feature>
<dbReference type="InterPro" id="IPR036855">
    <property type="entry name" value="Znf_CCCH_sf"/>
</dbReference>
<evidence type="ECO:0000256" key="12">
    <source>
        <dbReference type="ARBA" id="ARBA00023163"/>
    </source>
</evidence>
<dbReference type="InterPro" id="IPR046347">
    <property type="entry name" value="bZIP_sf"/>
</dbReference>
<feature type="coiled-coil region" evidence="15">
    <location>
        <begin position="694"/>
        <end position="770"/>
    </location>
</feature>
<dbReference type="InterPro" id="IPR040594">
    <property type="entry name" value="UNK_Znf_1"/>
</dbReference>
<dbReference type="Proteomes" id="UP000289886">
    <property type="component" value="Unassembled WGS sequence"/>
</dbReference>
<feature type="region of interest" description="Disordered" evidence="16">
    <location>
        <begin position="471"/>
        <end position="513"/>
    </location>
</feature>
<dbReference type="Pfam" id="PF18384">
    <property type="entry name" value="zf_CCCH_5"/>
    <property type="match status" value="1"/>
</dbReference>
<dbReference type="SUPFAM" id="SSF57959">
    <property type="entry name" value="Leucine zipper domain"/>
    <property type="match status" value="1"/>
</dbReference>
<feature type="compositionally biased region" description="Low complexity" evidence="16">
    <location>
        <begin position="652"/>
        <end position="667"/>
    </location>
</feature>
<name>A0A444UB46_ACIRT</name>
<dbReference type="GO" id="GO:0005634">
    <property type="term" value="C:nucleus"/>
    <property type="evidence" value="ECO:0007669"/>
    <property type="project" value="UniProtKB-SubCell"/>
</dbReference>
<feature type="compositionally biased region" description="Polar residues" evidence="16">
    <location>
        <begin position="1136"/>
        <end position="1146"/>
    </location>
</feature>
<evidence type="ECO:0000256" key="3">
    <source>
        <dbReference type="ARBA" id="ARBA00007163"/>
    </source>
</evidence>
<evidence type="ECO:0000256" key="2">
    <source>
        <dbReference type="ARBA" id="ARBA00004496"/>
    </source>
</evidence>
<dbReference type="PANTHER" id="PTHR14493:SF37">
    <property type="entry name" value="E3 UBIQUITIN-PROTEIN LIGASE UNKL-RELATED"/>
    <property type="match status" value="1"/>
</dbReference>
<keyword evidence="13" id="KW-0539">Nucleus</keyword>
<dbReference type="SMART" id="SM00356">
    <property type="entry name" value="ZnF_C3H1"/>
    <property type="match status" value="5"/>
</dbReference>
<dbReference type="GO" id="GO:0003677">
    <property type="term" value="F:DNA binding"/>
    <property type="evidence" value="ECO:0007669"/>
    <property type="project" value="UniProtKB-KW"/>
</dbReference>